<feature type="region of interest" description="Disordered" evidence="10">
    <location>
        <begin position="123"/>
        <end position="153"/>
    </location>
</feature>
<dbReference type="Gene3D" id="2.40.30.10">
    <property type="entry name" value="Translation factors"/>
    <property type="match status" value="1"/>
</dbReference>
<dbReference type="Pfam" id="PF00297">
    <property type="entry name" value="Ribosomal_L3"/>
    <property type="match status" value="1"/>
</dbReference>
<dbReference type="InterPro" id="IPR009000">
    <property type="entry name" value="Transl_B-barrel_sf"/>
</dbReference>
<comment type="similarity">
    <text evidence="1 7 8">Belongs to the universal ribosomal protein uL3 family.</text>
</comment>
<dbReference type="FunFam" id="2.40.30.10:FF:000004">
    <property type="entry name" value="50S ribosomal protein L3"/>
    <property type="match status" value="1"/>
</dbReference>
<protein>
    <recommendedName>
        <fullName evidence="6 7">Large ribosomal subunit protein uL3</fullName>
    </recommendedName>
</protein>
<dbReference type="EMBL" id="WBXO01000012">
    <property type="protein sequence ID" value="KAB2951417.1"/>
    <property type="molecule type" value="Genomic_DNA"/>
</dbReference>
<keyword evidence="5 7" id="KW-0687">Ribonucleoprotein</keyword>
<dbReference type="NCBIfam" id="TIGR03625">
    <property type="entry name" value="L3_bact"/>
    <property type="match status" value="1"/>
</dbReference>
<evidence type="ECO:0000256" key="2">
    <source>
        <dbReference type="ARBA" id="ARBA00022730"/>
    </source>
</evidence>
<dbReference type="HAMAP" id="MF_01325_B">
    <property type="entry name" value="Ribosomal_uL3_B"/>
    <property type="match status" value="1"/>
</dbReference>
<name>A0A6I0ENR2_9FIRM</name>
<dbReference type="Gene3D" id="3.30.160.810">
    <property type="match status" value="1"/>
</dbReference>
<evidence type="ECO:0000256" key="5">
    <source>
        <dbReference type="ARBA" id="ARBA00023274"/>
    </source>
</evidence>
<dbReference type="InterPro" id="IPR000597">
    <property type="entry name" value="Ribosomal_uL3"/>
</dbReference>
<sequence>MLRKGLLGKKIGMTQVFGDNGELVPVTVVEAGPCIVVQKKTLENDGYEAIQIGYGDIREKLVNKPKKGHLKKAGVKLLRHLREFKIENPGEYQVGQELKADIFAPGDIVDVVGTSKGKGFAGGIKRHNFHRGPMQHGSKYHRRPGSAGAKGPARIFKGRKMPGRMGAERVTVQNLTVVSVDSERNLLLIKGAVPGPKKTLLMIKNAVKAN</sequence>
<comment type="function">
    <text evidence="7 9">One of the primary rRNA binding proteins, it binds directly near the 3'-end of the 23S rRNA, where it nucleates assembly of the 50S subunit.</text>
</comment>
<dbReference type="AlphaFoldDB" id="A0A6I0ENR2"/>
<dbReference type="PROSITE" id="PS00474">
    <property type="entry name" value="RIBOSOMAL_L3"/>
    <property type="match status" value="1"/>
</dbReference>
<dbReference type="PANTHER" id="PTHR11229">
    <property type="entry name" value="50S RIBOSOMAL PROTEIN L3"/>
    <property type="match status" value="1"/>
</dbReference>
<dbReference type="SUPFAM" id="SSF50447">
    <property type="entry name" value="Translation proteins"/>
    <property type="match status" value="1"/>
</dbReference>
<dbReference type="GO" id="GO:0019843">
    <property type="term" value="F:rRNA binding"/>
    <property type="evidence" value="ECO:0007669"/>
    <property type="project" value="UniProtKB-UniRule"/>
</dbReference>
<dbReference type="Proteomes" id="UP000468766">
    <property type="component" value="Unassembled WGS sequence"/>
</dbReference>
<evidence type="ECO:0000256" key="9">
    <source>
        <dbReference type="RuleBase" id="RU003906"/>
    </source>
</evidence>
<reference evidence="11 12" key="1">
    <citation type="submission" date="2019-10" db="EMBL/GenBank/DDBJ databases">
        <title>Whole-genome sequence of the extremophile Heliorestis acidaminivorans DSM 24790.</title>
        <authorList>
            <person name="Kyndt J.A."/>
            <person name="Meyer T.E."/>
        </authorList>
    </citation>
    <scope>NUCLEOTIDE SEQUENCE [LARGE SCALE GENOMIC DNA]</scope>
    <source>
        <strain evidence="11 12">DSM 24790</strain>
    </source>
</reference>
<gene>
    <name evidence="7" type="primary">rplC</name>
    <name evidence="11" type="ORF">F9B85_12615</name>
</gene>
<evidence type="ECO:0000256" key="1">
    <source>
        <dbReference type="ARBA" id="ARBA00006540"/>
    </source>
</evidence>
<evidence type="ECO:0000256" key="8">
    <source>
        <dbReference type="RuleBase" id="RU003905"/>
    </source>
</evidence>
<keyword evidence="12" id="KW-1185">Reference proteome</keyword>
<dbReference type="OrthoDB" id="9806135at2"/>
<dbReference type="GO" id="GO:0003735">
    <property type="term" value="F:structural constituent of ribosome"/>
    <property type="evidence" value="ECO:0007669"/>
    <property type="project" value="UniProtKB-UniRule"/>
</dbReference>
<dbReference type="PANTHER" id="PTHR11229:SF16">
    <property type="entry name" value="LARGE RIBOSOMAL SUBUNIT PROTEIN UL3C"/>
    <property type="match status" value="1"/>
</dbReference>
<evidence type="ECO:0000256" key="6">
    <source>
        <dbReference type="ARBA" id="ARBA00035243"/>
    </source>
</evidence>
<dbReference type="InterPro" id="IPR019927">
    <property type="entry name" value="Ribosomal_uL3_bac/org-type"/>
</dbReference>
<dbReference type="InterPro" id="IPR019926">
    <property type="entry name" value="Ribosomal_uL3_CS"/>
</dbReference>
<keyword evidence="2 7" id="KW-0699">rRNA-binding</keyword>
<evidence type="ECO:0000256" key="7">
    <source>
        <dbReference type="HAMAP-Rule" id="MF_01325"/>
    </source>
</evidence>
<keyword evidence="3 7" id="KW-0694">RNA-binding</keyword>
<dbReference type="FunFam" id="3.30.160.810:FF:000001">
    <property type="entry name" value="50S ribosomal protein L3"/>
    <property type="match status" value="1"/>
</dbReference>
<evidence type="ECO:0000256" key="3">
    <source>
        <dbReference type="ARBA" id="ARBA00022884"/>
    </source>
</evidence>
<dbReference type="GO" id="GO:0006412">
    <property type="term" value="P:translation"/>
    <property type="evidence" value="ECO:0007669"/>
    <property type="project" value="UniProtKB-UniRule"/>
</dbReference>
<evidence type="ECO:0000313" key="12">
    <source>
        <dbReference type="Proteomes" id="UP000468766"/>
    </source>
</evidence>
<accession>A0A6I0ENR2</accession>
<dbReference type="GO" id="GO:0022625">
    <property type="term" value="C:cytosolic large ribosomal subunit"/>
    <property type="evidence" value="ECO:0007669"/>
    <property type="project" value="TreeGrafter"/>
</dbReference>
<keyword evidence="4 7" id="KW-0689">Ribosomal protein</keyword>
<comment type="subunit">
    <text evidence="7 9">Part of the 50S ribosomal subunit. Forms a cluster with proteins L14 and L19.</text>
</comment>
<evidence type="ECO:0000313" key="11">
    <source>
        <dbReference type="EMBL" id="KAB2951417.1"/>
    </source>
</evidence>
<dbReference type="RefSeq" id="WP_151621503.1">
    <property type="nucleotide sequence ID" value="NZ_WBXO01000012.1"/>
</dbReference>
<evidence type="ECO:0000256" key="4">
    <source>
        <dbReference type="ARBA" id="ARBA00022980"/>
    </source>
</evidence>
<comment type="caution">
    <text evidence="11">The sequence shown here is derived from an EMBL/GenBank/DDBJ whole genome shotgun (WGS) entry which is preliminary data.</text>
</comment>
<organism evidence="11 12">
    <name type="scientific">Heliorestis acidaminivorans</name>
    <dbReference type="NCBI Taxonomy" id="553427"/>
    <lineage>
        <taxon>Bacteria</taxon>
        <taxon>Bacillati</taxon>
        <taxon>Bacillota</taxon>
        <taxon>Clostridia</taxon>
        <taxon>Eubacteriales</taxon>
        <taxon>Heliobacteriaceae</taxon>
        <taxon>Heliorestis</taxon>
    </lineage>
</organism>
<evidence type="ECO:0000256" key="10">
    <source>
        <dbReference type="SAM" id="MobiDB-lite"/>
    </source>
</evidence>
<proteinExistence type="inferred from homology"/>